<protein>
    <submittedName>
        <fullName evidence="5">AraC family transcriptional regulator</fullName>
    </submittedName>
</protein>
<gene>
    <name evidence="5" type="ORF">D3H65_21235</name>
</gene>
<keyword evidence="1" id="KW-0805">Transcription regulation</keyword>
<sequence>MTGTTALRKPSTIQYYQAITNRIQEYVESNIHADISLQRLADHVFVSYYHLSDLFEQAQQETIGGYIKRYRLEKAASLLSYTDLSLTDIAGKTGYSGKQALSKAFRQQFNHSPGHFRKRPLFIKDSPNAIMDGIQSEQDYHSLLKKEFSFTYRIENLVNHYTICRSLRMVPAVHQGSFCYDTYLDTVMNSFDKQWNGRFVIKPFDSLNFTPASRFNMHHGLLVTAPTLGQLSPVDLQQYIISPVKNGSYLVFDIPAGPMDENIKSYTTLFRENIIGYKKLFRPEDFFIFLLLSDGENKLGEFYMYLGSAL</sequence>
<organism evidence="5 6">
    <name type="scientific">Paraflavitalea soli</name>
    <dbReference type="NCBI Taxonomy" id="2315862"/>
    <lineage>
        <taxon>Bacteria</taxon>
        <taxon>Pseudomonadati</taxon>
        <taxon>Bacteroidota</taxon>
        <taxon>Chitinophagia</taxon>
        <taxon>Chitinophagales</taxon>
        <taxon>Chitinophagaceae</taxon>
        <taxon>Paraflavitalea</taxon>
    </lineage>
</organism>
<proteinExistence type="predicted"/>
<dbReference type="InterPro" id="IPR009057">
    <property type="entry name" value="Homeodomain-like_sf"/>
</dbReference>
<dbReference type="EMBL" id="CP032157">
    <property type="protein sequence ID" value="AXY76363.1"/>
    <property type="molecule type" value="Genomic_DNA"/>
</dbReference>
<evidence type="ECO:0000256" key="1">
    <source>
        <dbReference type="ARBA" id="ARBA00023015"/>
    </source>
</evidence>
<dbReference type="RefSeq" id="WP_119052240.1">
    <property type="nucleotide sequence ID" value="NZ_CP032157.1"/>
</dbReference>
<dbReference type="Gene3D" id="1.10.10.60">
    <property type="entry name" value="Homeodomain-like"/>
    <property type="match status" value="1"/>
</dbReference>
<evidence type="ECO:0000256" key="2">
    <source>
        <dbReference type="ARBA" id="ARBA00023125"/>
    </source>
</evidence>
<accession>A0A3B7MSL7</accession>
<dbReference type="AlphaFoldDB" id="A0A3B7MSL7"/>
<feature type="domain" description="HTH araC/xylS-type" evidence="4">
    <location>
        <begin position="21"/>
        <end position="119"/>
    </location>
</feature>
<dbReference type="PANTHER" id="PTHR47504:SF5">
    <property type="entry name" value="RIGHT ORIGIN-BINDING PROTEIN"/>
    <property type="match status" value="1"/>
</dbReference>
<reference evidence="5 6" key="1">
    <citation type="submission" date="2018-09" db="EMBL/GenBank/DDBJ databases">
        <title>Genome sequencing of strain 6GH32-13.</title>
        <authorList>
            <person name="Weon H.-Y."/>
            <person name="Heo J."/>
            <person name="Kwon S.-W."/>
        </authorList>
    </citation>
    <scope>NUCLEOTIDE SEQUENCE [LARGE SCALE GENOMIC DNA]</scope>
    <source>
        <strain evidence="5 6">5GH32-13</strain>
    </source>
</reference>
<dbReference type="OrthoDB" id="9816011at2"/>
<evidence type="ECO:0000259" key="4">
    <source>
        <dbReference type="PROSITE" id="PS01124"/>
    </source>
</evidence>
<dbReference type="SMART" id="SM00342">
    <property type="entry name" value="HTH_ARAC"/>
    <property type="match status" value="1"/>
</dbReference>
<evidence type="ECO:0000313" key="6">
    <source>
        <dbReference type="Proteomes" id="UP000263900"/>
    </source>
</evidence>
<dbReference type="KEGG" id="pseg:D3H65_21235"/>
<dbReference type="InterPro" id="IPR050959">
    <property type="entry name" value="MarA-like"/>
</dbReference>
<keyword evidence="3" id="KW-0804">Transcription</keyword>
<dbReference type="SUPFAM" id="SSF46689">
    <property type="entry name" value="Homeodomain-like"/>
    <property type="match status" value="2"/>
</dbReference>
<dbReference type="PANTHER" id="PTHR47504">
    <property type="entry name" value="RIGHT ORIGIN-BINDING PROTEIN"/>
    <property type="match status" value="1"/>
</dbReference>
<keyword evidence="6" id="KW-1185">Reference proteome</keyword>
<dbReference type="GO" id="GO:0043565">
    <property type="term" value="F:sequence-specific DNA binding"/>
    <property type="evidence" value="ECO:0007669"/>
    <property type="project" value="InterPro"/>
</dbReference>
<evidence type="ECO:0000313" key="5">
    <source>
        <dbReference type="EMBL" id="AXY76363.1"/>
    </source>
</evidence>
<dbReference type="GO" id="GO:0003700">
    <property type="term" value="F:DNA-binding transcription factor activity"/>
    <property type="evidence" value="ECO:0007669"/>
    <property type="project" value="InterPro"/>
</dbReference>
<name>A0A3B7MSL7_9BACT</name>
<keyword evidence="2" id="KW-0238">DNA-binding</keyword>
<evidence type="ECO:0000256" key="3">
    <source>
        <dbReference type="ARBA" id="ARBA00023163"/>
    </source>
</evidence>
<dbReference type="InterPro" id="IPR018060">
    <property type="entry name" value="HTH_AraC"/>
</dbReference>
<dbReference type="Pfam" id="PF12833">
    <property type="entry name" value="HTH_18"/>
    <property type="match status" value="1"/>
</dbReference>
<dbReference type="Proteomes" id="UP000263900">
    <property type="component" value="Chromosome"/>
</dbReference>
<dbReference type="PROSITE" id="PS01124">
    <property type="entry name" value="HTH_ARAC_FAMILY_2"/>
    <property type="match status" value="1"/>
</dbReference>